<evidence type="ECO:0000313" key="8">
    <source>
        <dbReference type="Proteomes" id="UP000245020"/>
    </source>
</evidence>
<dbReference type="CDD" id="cd12827">
    <property type="entry name" value="EcCorA_ZntB-like_u2"/>
    <property type="match status" value="1"/>
</dbReference>
<dbReference type="PANTHER" id="PTHR47891:SF2">
    <property type="entry name" value="MAGNESIUM AND COBALT TRANSPORTER"/>
    <property type="match status" value="1"/>
</dbReference>
<comment type="subcellular location">
    <subcellularLocation>
        <location evidence="1">Membrane</location>
        <topology evidence="1">Multi-pass membrane protein</topology>
    </subcellularLocation>
</comment>
<reference evidence="8" key="1">
    <citation type="submission" date="2018-05" db="EMBL/GenBank/DDBJ databases">
        <title>Ignatzschineria dubaiensis sp. nov., isolated from necrotic foot tissues of dromedaries (Camelus dromedarius) and associated maggots in Dubai, United Arab Emirates.</title>
        <authorList>
            <person name="Tsang C.C."/>
            <person name="Tang J.Y.M."/>
            <person name="Fong J.Y.H."/>
            <person name="Kinne J."/>
            <person name="Lee H.H."/>
            <person name="Joseph M."/>
            <person name="Jose S."/>
            <person name="Schuster R.K."/>
            <person name="Tang Y."/>
            <person name="Sivakumar S."/>
            <person name="Chen J.H.K."/>
            <person name="Teng J.L.L."/>
            <person name="Lau S.K.P."/>
            <person name="Wernery U."/>
            <person name="Woo P.C.Y."/>
        </authorList>
    </citation>
    <scope>NUCLEOTIDE SEQUENCE [LARGE SCALE GENOMIC DNA]</scope>
    <source>
        <strain evidence="8">KCTC 22644</strain>
    </source>
</reference>
<keyword evidence="3 6" id="KW-0812">Transmembrane</keyword>
<dbReference type="RefSeq" id="WP_109189478.1">
    <property type="nucleotide sequence ID" value="NZ_BMYA01000002.1"/>
</dbReference>
<dbReference type="InterPro" id="IPR047199">
    <property type="entry name" value="CorA-like"/>
</dbReference>
<dbReference type="SUPFAM" id="SSF143865">
    <property type="entry name" value="CorA soluble domain-like"/>
    <property type="match status" value="1"/>
</dbReference>
<dbReference type="SUPFAM" id="SSF144083">
    <property type="entry name" value="Magnesium transport protein CorA, transmembrane region"/>
    <property type="match status" value="1"/>
</dbReference>
<dbReference type="OrthoDB" id="9803416at2"/>
<keyword evidence="5 6" id="KW-0472">Membrane</keyword>
<sequence length="318" mass="35995">MLKVYKSLALGELQEEARFKSNTLIVLTDPDSEKIKQVASQFKLPEKFFTDSLDPQEHPRLERDSNGLLIVLNIPVTDPNAGKENEAPYITLPFGIIHSENNLFLVTKKSHQPLIDQFLNGQFGLFETHMKTRMTILLFKAVAKSYDDHLGFVKDETRVLQQKLRQSYQNRELFSLINQNKSLLQFSVSLSALTILYRQVINGYAVKIYPEEKGLLSDILVDIEQSAEVAEMSRESLSNLMDAYAAIVHNNLNTVLKTLTALAIILIIPSMIGSIFSMNVALPSEEDPISTVVVASIMVLVSVVLLFFFYCKKYIRFD</sequence>
<gene>
    <name evidence="7" type="ORF">DC083_06890</name>
</gene>
<name>A0A2U2ADT8_9GAMM</name>
<dbReference type="EMBL" id="QEWQ01000004">
    <property type="protein sequence ID" value="PWD80826.1"/>
    <property type="molecule type" value="Genomic_DNA"/>
</dbReference>
<dbReference type="Pfam" id="PF01544">
    <property type="entry name" value="CorA"/>
    <property type="match status" value="1"/>
</dbReference>
<dbReference type="Proteomes" id="UP000245020">
    <property type="component" value="Unassembled WGS sequence"/>
</dbReference>
<keyword evidence="4 6" id="KW-1133">Transmembrane helix</keyword>
<dbReference type="PANTHER" id="PTHR47891">
    <property type="entry name" value="TRANSPORTER-RELATED"/>
    <property type="match status" value="1"/>
</dbReference>
<dbReference type="InterPro" id="IPR002523">
    <property type="entry name" value="MgTranspt_CorA/ZnTranspt_ZntB"/>
</dbReference>
<evidence type="ECO:0000256" key="4">
    <source>
        <dbReference type="ARBA" id="ARBA00022989"/>
    </source>
</evidence>
<keyword evidence="8" id="KW-1185">Reference proteome</keyword>
<dbReference type="Gene3D" id="3.30.460.20">
    <property type="entry name" value="CorA soluble domain-like"/>
    <property type="match status" value="1"/>
</dbReference>
<evidence type="ECO:0000256" key="5">
    <source>
        <dbReference type="ARBA" id="ARBA00023136"/>
    </source>
</evidence>
<dbReference type="Gene3D" id="1.20.58.340">
    <property type="entry name" value="Magnesium transport protein CorA, transmembrane region"/>
    <property type="match status" value="2"/>
</dbReference>
<evidence type="ECO:0000256" key="2">
    <source>
        <dbReference type="ARBA" id="ARBA00009765"/>
    </source>
</evidence>
<comment type="similarity">
    <text evidence="2">Belongs to the CorA metal ion transporter (MIT) (TC 1.A.35) family.</text>
</comment>
<comment type="caution">
    <text evidence="7">The sequence shown here is derived from an EMBL/GenBank/DDBJ whole genome shotgun (WGS) entry which is preliminary data.</text>
</comment>
<organism evidence="7 8">
    <name type="scientific">Ignatzschineria ureiclastica</name>
    <dbReference type="NCBI Taxonomy" id="472582"/>
    <lineage>
        <taxon>Bacteria</taxon>
        <taxon>Pseudomonadati</taxon>
        <taxon>Pseudomonadota</taxon>
        <taxon>Gammaproteobacteria</taxon>
        <taxon>Cardiobacteriales</taxon>
        <taxon>Ignatzschineriaceae</taxon>
        <taxon>Ignatzschineria</taxon>
    </lineage>
</organism>
<evidence type="ECO:0000256" key="1">
    <source>
        <dbReference type="ARBA" id="ARBA00004141"/>
    </source>
</evidence>
<dbReference type="InterPro" id="IPR045861">
    <property type="entry name" value="CorA_cytoplasmic_dom"/>
</dbReference>
<feature type="transmembrane region" description="Helical" evidence="6">
    <location>
        <begin position="288"/>
        <end position="311"/>
    </location>
</feature>
<accession>A0A2U2ADT8</accession>
<evidence type="ECO:0000256" key="3">
    <source>
        <dbReference type="ARBA" id="ARBA00022692"/>
    </source>
</evidence>
<dbReference type="GO" id="GO:0046873">
    <property type="term" value="F:metal ion transmembrane transporter activity"/>
    <property type="evidence" value="ECO:0007669"/>
    <property type="project" value="InterPro"/>
</dbReference>
<feature type="transmembrane region" description="Helical" evidence="6">
    <location>
        <begin position="259"/>
        <end position="282"/>
    </location>
</feature>
<dbReference type="GO" id="GO:0016020">
    <property type="term" value="C:membrane"/>
    <property type="evidence" value="ECO:0007669"/>
    <property type="project" value="UniProtKB-SubCell"/>
</dbReference>
<dbReference type="InterPro" id="IPR045863">
    <property type="entry name" value="CorA_TM1_TM2"/>
</dbReference>
<dbReference type="AlphaFoldDB" id="A0A2U2ADT8"/>
<evidence type="ECO:0000313" key="7">
    <source>
        <dbReference type="EMBL" id="PWD80826.1"/>
    </source>
</evidence>
<proteinExistence type="inferred from homology"/>
<protein>
    <submittedName>
        <fullName evidence="7">Magnesium transporter CorA family protein</fullName>
    </submittedName>
</protein>
<evidence type="ECO:0000256" key="6">
    <source>
        <dbReference type="SAM" id="Phobius"/>
    </source>
</evidence>